<feature type="compositionally biased region" description="Polar residues" evidence="1">
    <location>
        <begin position="156"/>
        <end position="166"/>
    </location>
</feature>
<name>A0ABR4KQ39_9EURO</name>
<gene>
    <name evidence="3" type="ORF">BJY01DRAFT_205543</name>
</gene>
<dbReference type="Proteomes" id="UP001610446">
    <property type="component" value="Unassembled WGS sequence"/>
</dbReference>
<organism evidence="3 4">
    <name type="scientific">Aspergillus pseudoustus</name>
    <dbReference type="NCBI Taxonomy" id="1810923"/>
    <lineage>
        <taxon>Eukaryota</taxon>
        <taxon>Fungi</taxon>
        <taxon>Dikarya</taxon>
        <taxon>Ascomycota</taxon>
        <taxon>Pezizomycotina</taxon>
        <taxon>Eurotiomycetes</taxon>
        <taxon>Eurotiomycetidae</taxon>
        <taxon>Eurotiales</taxon>
        <taxon>Aspergillaceae</taxon>
        <taxon>Aspergillus</taxon>
        <taxon>Aspergillus subgen. Nidulantes</taxon>
    </lineage>
</organism>
<evidence type="ECO:0000256" key="1">
    <source>
        <dbReference type="SAM" id="MobiDB-lite"/>
    </source>
</evidence>
<sequence>MHTSALVCFALTFTAHAIPLSRPISNTTIQRRSSDYDVVNVGGNLSPLQPPGQETIIQTVTAPGAPQQTVTVTQASSLTSTSTALWTAGVYSSSFSTTPTPTPTPTPPPVPVSAPVPGDEIIPRGFTAMDRLARALGKTFSSHLRARDVKPKIQLSAGSNGTQQAAHSPRGLPNATESNIKVTRDLNGTVLEA</sequence>
<dbReference type="EMBL" id="JBFXLU010000015">
    <property type="protein sequence ID" value="KAL2854394.1"/>
    <property type="molecule type" value="Genomic_DNA"/>
</dbReference>
<comment type="caution">
    <text evidence="3">The sequence shown here is derived from an EMBL/GenBank/DDBJ whole genome shotgun (WGS) entry which is preliminary data.</text>
</comment>
<feature type="chain" id="PRO_5046226653" evidence="2">
    <location>
        <begin position="18"/>
        <end position="193"/>
    </location>
</feature>
<evidence type="ECO:0000313" key="4">
    <source>
        <dbReference type="Proteomes" id="UP001610446"/>
    </source>
</evidence>
<evidence type="ECO:0000256" key="2">
    <source>
        <dbReference type="SAM" id="SignalP"/>
    </source>
</evidence>
<feature type="signal peptide" evidence="2">
    <location>
        <begin position="1"/>
        <end position="17"/>
    </location>
</feature>
<feature type="region of interest" description="Disordered" evidence="1">
    <location>
        <begin position="154"/>
        <end position="180"/>
    </location>
</feature>
<evidence type="ECO:0000313" key="3">
    <source>
        <dbReference type="EMBL" id="KAL2854394.1"/>
    </source>
</evidence>
<protein>
    <submittedName>
        <fullName evidence="3">Uncharacterized protein</fullName>
    </submittedName>
</protein>
<keyword evidence="2" id="KW-0732">Signal</keyword>
<accession>A0ABR4KQ39</accession>
<proteinExistence type="predicted"/>
<keyword evidence="4" id="KW-1185">Reference proteome</keyword>
<reference evidence="3 4" key="1">
    <citation type="submission" date="2024-07" db="EMBL/GenBank/DDBJ databases">
        <title>Section-level genome sequencing and comparative genomics of Aspergillus sections Usti and Cavernicolus.</title>
        <authorList>
            <consortium name="Lawrence Berkeley National Laboratory"/>
            <person name="Nybo J.L."/>
            <person name="Vesth T.C."/>
            <person name="Theobald S."/>
            <person name="Frisvad J.C."/>
            <person name="Larsen T.O."/>
            <person name="Kjaerboelling I."/>
            <person name="Rothschild-Mancinelli K."/>
            <person name="Lyhne E.K."/>
            <person name="Kogle M.E."/>
            <person name="Barry K."/>
            <person name="Clum A."/>
            <person name="Na H."/>
            <person name="Ledsgaard L."/>
            <person name="Lin J."/>
            <person name="Lipzen A."/>
            <person name="Kuo A."/>
            <person name="Riley R."/>
            <person name="Mondo S."/>
            <person name="Labutti K."/>
            <person name="Haridas S."/>
            <person name="Pangalinan J."/>
            <person name="Salamov A.A."/>
            <person name="Simmons B.A."/>
            <person name="Magnuson J.K."/>
            <person name="Chen J."/>
            <person name="Drula E."/>
            <person name="Henrissat B."/>
            <person name="Wiebenga A."/>
            <person name="Lubbers R.J."/>
            <person name="Gomes A.C."/>
            <person name="Makela M.R."/>
            <person name="Stajich J."/>
            <person name="Grigoriev I.V."/>
            <person name="Mortensen U.H."/>
            <person name="De Vries R.P."/>
            <person name="Baker S.E."/>
            <person name="Andersen M.R."/>
        </authorList>
    </citation>
    <scope>NUCLEOTIDE SEQUENCE [LARGE SCALE GENOMIC DNA]</scope>
    <source>
        <strain evidence="3 4">CBS 123904</strain>
    </source>
</reference>